<evidence type="ECO:0000313" key="2">
    <source>
        <dbReference type="EMBL" id="MBA5778022.1"/>
    </source>
</evidence>
<name>A0A839AGK9_9HYPH</name>
<comment type="caution">
    <text evidence="2">The sequence shown here is derived from an EMBL/GenBank/DDBJ whole genome shotgun (WGS) entry which is preliminary data.</text>
</comment>
<dbReference type="AlphaFoldDB" id="A0A839AGK9"/>
<feature type="transmembrane region" description="Helical" evidence="1">
    <location>
        <begin position="71"/>
        <end position="93"/>
    </location>
</feature>
<dbReference type="EMBL" id="JACFXV010000054">
    <property type="protein sequence ID" value="MBA5778022.1"/>
    <property type="molecule type" value="Genomic_DNA"/>
</dbReference>
<accession>A0A839AGK9</accession>
<keyword evidence="3" id="KW-1185">Reference proteome</keyword>
<organism evidence="2 3">
    <name type="scientific">Stappia albiluteola</name>
    <dbReference type="NCBI Taxonomy" id="2758565"/>
    <lineage>
        <taxon>Bacteria</taxon>
        <taxon>Pseudomonadati</taxon>
        <taxon>Pseudomonadota</taxon>
        <taxon>Alphaproteobacteria</taxon>
        <taxon>Hyphomicrobiales</taxon>
        <taxon>Stappiaceae</taxon>
        <taxon>Stappia</taxon>
    </lineage>
</organism>
<gene>
    <name evidence="2" type="ORF">H2509_12895</name>
</gene>
<feature type="transmembrane region" description="Helical" evidence="1">
    <location>
        <begin position="12"/>
        <end position="32"/>
    </location>
</feature>
<evidence type="ECO:0000256" key="1">
    <source>
        <dbReference type="SAM" id="Phobius"/>
    </source>
</evidence>
<proteinExistence type="predicted"/>
<keyword evidence="1" id="KW-0472">Membrane</keyword>
<protein>
    <submittedName>
        <fullName evidence="2">Phosphatidylglycerophosphatase</fullName>
    </submittedName>
</protein>
<keyword evidence="1" id="KW-1133">Transmembrane helix</keyword>
<feature type="transmembrane region" description="Helical" evidence="1">
    <location>
        <begin position="39"/>
        <end position="59"/>
    </location>
</feature>
<keyword evidence="1" id="KW-0812">Transmembrane</keyword>
<sequence>MTDPSQALTVLLGLPGLLNPFALLIGAVLGWYANARAKLFIAGFAAAALSVLLDAAMNTSGISPIGGYQGGALAVFPLRFLGAGLMASIVFAVRQRIRNSR</sequence>
<reference evidence="2 3" key="1">
    <citation type="submission" date="2020-07" db="EMBL/GenBank/DDBJ databases">
        <title>Stappia sp., F7233, whole genome shotgun sequencing project.</title>
        <authorList>
            <person name="Jiang S."/>
            <person name="Liu Z.W."/>
            <person name="Du Z.J."/>
        </authorList>
    </citation>
    <scope>NUCLEOTIDE SEQUENCE [LARGE SCALE GENOMIC DNA]</scope>
    <source>
        <strain evidence="2 3">F7233</strain>
    </source>
</reference>
<evidence type="ECO:0000313" key="3">
    <source>
        <dbReference type="Proteomes" id="UP000541109"/>
    </source>
</evidence>
<dbReference type="Proteomes" id="UP000541109">
    <property type="component" value="Unassembled WGS sequence"/>
</dbReference>
<dbReference type="RefSeq" id="WP_182166002.1">
    <property type="nucleotide sequence ID" value="NZ_JACFXV010000054.1"/>
</dbReference>